<dbReference type="Proteomes" id="UP001065174">
    <property type="component" value="Chromosome"/>
</dbReference>
<feature type="transmembrane region" description="Helical" evidence="5">
    <location>
        <begin position="229"/>
        <end position="248"/>
    </location>
</feature>
<keyword evidence="7" id="KW-1185">Reference proteome</keyword>
<feature type="transmembrane region" description="Helical" evidence="5">
    <location>
        <begin position="78"/>
        <end position="96"/>
    </location>
</feature>
<dbReference type="EMBL" id="CP106679">
    <property type="protein sequence ID" value="UXP33655.1"/>
    <property type="molecule type" value="Genomic_DNA"/>
</dbReference>
<feature type="transmembrane region" description="Helical" evidence="5">
    <location>
        <begin position="197"/>
        <end position="223"/>
    </location>
</feature>
<gene>
    <name evidence="6" type="ORF">N6H18_06775</name>
</gene>
<keyword evidence="2 5" id="KW-0812">Transmembrane</keyword>
<feature type="transmembrane region" description="Helical" evidence="5">
    <location>
        <begin position="126"/>
        <end position="147"/>
    </location>
</feature>
<evidence type="ECO:0000313" key="7">
    <source>
        <dbReference type="Proteomes" id="UP001065174"/>
    </source>
</evidence>
<comment type="subcellular location">
    <subcellularLocation>
        <location evidence="1">Membrane</location>
        <topology evidence="1">Multi-pass membrane protein</topology>
    </subcellularLocation>
</comment>
<evidence type="ECO:0000256" key="5">
    <source>
        <dbReference type="SAM" id="Phobius"/>
    </source>
</evidence>
<sequence length="287" mass="33584">MTKSTFLHLRFPFSFFLLPVFLFALAVSASTKYFEILWIFFILHVLLYPASNGYNSYFDKDEGSIGGLKHPPKTSKELYGWSIALDVLAIMMGWWISWQFAAMLLIYGLVSKAYSHPLIRLKSMPIIGWLAAGIFQGYFTFLMVVLGLKDFDGLELIDWQWQLPAILSSMLLMGSYPMTQVYQHEEDSQRGDITMSILLGVLGTFYFTGLFFFVSNLGFLYYFYTYFDWMTALAFQLSLLPVMGYFFFWFLKVRKDERRADFEHTMRLNLISSLLLNVFFLGWYLLR</sequence>
<evidence type="ECO:0000256" key="2">
    <source>
        <dbReference type="ARBA" id="ARBA00022692"/>
    </source>
</evidence>
<protein>
    <submittedName>
        <fullName evidence="6">UbiA family prenyltransferase</fullName>
    </submittedName>
</protein>
<proteinExistence type="predicted"/>
<dbReference type="RefSeq" id="WP_262311084.1">
    <property type="nucleotide sequence ID" value="NZ_CP106679.1"/>
</dbReference>
<evidence type="ECO:0000313" key="6">
    <source>
        <dbReference type="EMBL" id="UXP33655.1"/>
    </source>
</evidence>
<organism evidence="6 7">
    <name type="scientific">Reichenbachiella agarivorans</name>
    <dbReference type="NCBI Taxonomy" id="2979464"/>
    <lineage>
        <taxon>Bacteria</taxon>
        <taxon>Pseudomonadati</taxon>
        <taxon>Bacteroidota</taxon>
        <taxon>Cytophagia</taxon>
        <taxon>Cytophagales</taxon>
        <taxon>Reichenbachiellaceae</taxon>
        <taxon>Reichenbachiella</taxon>
    </lineage>
</organism>
<evidence type="ECO:0000256" key="1">
    <source>
        <dbReference type="ARBA" id="ARBA00004141"/>
    </source>
</evidence>
<feature type="transmembrane region" description="Helical" evidence="5">
    <location>
        <begin position="268"/>
        <end position="286"/>
    </location>
</feature>
<accession>A0ABY6CUI5</accession>
<evidence type="ECO:0000256" key="3">
    <source>
        <dbReference type="ARBA" id="ARBA00022989"/>
    </source>
</evidence>
<feature type="transmembrane region" description="Helical" evidence="5">
    <location>
        <begin position="38"/>
        <end position="57"/>
    </location>
</feature>
<keyword evidence="3 5" id="KW-1133">Transmembrane helix</keyword>
<keyword evidence="4 5" id="KW-0472">Membrane</keyword>
<dbReference type="Pfam" id="PF01040">
    <property type="entry name" value="UbiA"/>
    <property type="match status" value="1"/>
</dbReference>
<dbReference type="InterPro" id="IPR000537">
    <property type="entry name" value="UbiA_prenyltransferase"/>
</dbReference>
<evidence type="ECO:0000256" key="4">
    <source>
        <dbReference type="ARBA" id="ARBA00023136"/>
    </source>
</evidence>
<name>A0ABY6CUI5_9BACT</name>
<reference evidence="6" key="1">
    <citation type="submission" date="2022-09" db="EMBL/GenBank/DDBJ databases">
        <title>Comparative genomics and taxonomic characterization of three novel marine species of genus Reichenbachiella exhibiting antioxidant and polysaccharide degradation activities.</title>
        <authorList>
            <person name="Muhammad N."/>
            <person name="Lee Y.-J."/>
            <person name="Ko J."/>
            <person name="Kim S.-G."/>
        </authorList>
    </citation>
    <scope>NUCLEOTIDE SEQUENCE</scope>
    <source>
        <strain evidence="6">BKB1-1</strain>
    </source>
</reference>